<dbReference type="InterPro" id="IPR030392">
    <property type="entry name" value="S74_ICA"/>
</dbReference>
<evidence type="ECO:0000256" key="1">
    <source>
        <dbReference type="SAM" id="Coils"/>
    </source>
</evidence>
<reference evidence="3" key="1">
    <citation type="submission" date="2021-01" db="EMBL/GenBank/DDBJ databases">
        <authorList>
            <person name="Corre E."/>
            <person name="Pelletier E."/>
            <person name="Niang G."/>
            <person name="Scheremetjew M."/>
            <person name="Finn R."/>
            <person name="Kale V."/>
            <person name="Holt S."/>
            <person name="Cochrane G."/>
            <person name="Meng A."/>
            <person name="Brown T."/>
            <person name="Cohen L."/>
        </authorList>
    </citation>
    <scope>NUCLEOTIDE SEQUENCE</scope>
    <source>
        <strain evidence="3">CCMP1243</strain>
    </source>
</reference>
<dbReference type="PROSITE" id="PS51688">
    <property type="entry name" value="ICA"/>
    <property type="match status" value="1"/>
</dbReference>
<proteinExistence type="predicted"/>
<gene>
    <name evidence="3" type="ORF">RMAR1173_LOCUS22012</name>
</gene>
<evidence type="ECO:0000259" key="2">
    <source>
        <dbReference type="PROSITE" id="PS51688"/>
    </source>
</evidence>
<accession>A0A7S2WWA7</accession>
<dbReference type="Pfam" id="PF13884">
    <property type="entry name" value="Peptidase_S74"/>
    <property type="match status" value="1"/>
</dbReference>
<organism evidence="3">
    <name type="scientific">Rhizochromulina marina</name>
    <dbReference type="NCBI Taxonomy" id="1034831"/>
    <lineage>
        <taxon>Eukaryota</taxon>
        <taxon>Sar</taxon>
        <taxon>Stramenopiles</taxon>
        <taxon>Ochrophyta</taxon>
        <taxon>Dictyochophyceae</taxon>
        <taxon>Rhizochromulinales</taxon>
        <taxon>Rhizochromulina</taxon>
    </lineage>
</organism>
<dbReference type="EMBL" id="HBHJ01033215">
    <property type="protein sequence ID" value="CAD9711018.1"/>
    <property type="molecule type" value="Transcribed_RNA"/>
</dbReference>
<name>A0A7S2WWA7_9STRA</name>
<feature type="coiled-coil region" evidence="1">
    <location>
        <begin position="678"/>
        <end position="735"/>
    </location>
</feature>
<evidence type="ECO:0000313" key="3">
    <source>
        <dbReference type="EMBL" id="CAD9711018.1"/>
    </source>
</evidence>
<keyword evidence="1" id="KW-0175">Coiled coil</keyword>
<dbReference type="AlphaFoldDB" id="A0A7S2WWA7"/>
<protein>
    <recommendedName>
        <fullName evidence="2">Peptidase S74 domain-containing protein</fullName>
    </recommendedName>
</protein>
<sequence length="749" mass="77852">MSAVTAQANSPRFKGSLLRLEAAPEDGDFMLIDSAVGTSKKRVFSVTGKGHLRSTDVSATGQLLAESDLKIGGRAAFQSITVAAGETIAVGAAQSLVQITDDGVQARNELVLSSEAARDGQVLLISNGDAQATTGAAEIPAQRSVLFLFSEAKASWVPLTTLDSRNSRLEGVTSFRAANNLDIGPVTLKAQQLVAAGQVAGQVALYGAGGLLVGDDQLTFDVETGTLRVSKLSVSQVDSPSLDLMGSPVKNLRVESGSASGLTSLRSEQIYVGSLQQPGSMVTVDRDGQLVTSKFAYVNELDGGVLVVQSLRLQDLAPQADHLAVIGPNGKVQVLPGLAVAVDSDSGGARTVLQAPALRAGVLQSPEGDKPITVEAPLDLGGQELRRATIVDSTLTGLDELGVKALTLSSAAGLRLAFFTANSSLTALESAAVDMDGVLHLSSVKVKHLAADLDASGNSVLNAVLKSATVESADAVAAESLRITRHLGEPGGLVFAGRKGELEVASGATYDAVTETLHAKHVGAHTWKGDVDAAGATLKNARLIRGAVQDAEEVSTTGKIVAGGELEVGGDAQLGGSLFVAGTVMGSGPYVDSSDRRFKTNIRPLNPGSALETLHGLRPVRYEYNRAAFPSRGFTNGTEIGLVAQDVEEVAPELVVTDRDGFKYVSYARIGVLATHALQEMAQEIQALRTENARLAERVAALEASDAARHLGTREDHAKTTAESLLARLEILERRVLTEDSSGVKGEGN</sequence>
<feature type="domain" description="Peptidase S74" evidence="2">
    <location>
        <begin position="594"/>
        <end position="692"/>
    </location>
</feature>